<evidence type="ECO:0000313" key="8">
    <source>
        <dbReference type="Proteomes" id="UP000250222"/>
    </source>
</evidence>
<dbReference type="AlphaFoldDB" id="A0A2Y9AF99"/>
<dbReference type="PANTHER" id="PTHR43701:SF2">
    <property type="entry name" value="MEMBRANE TRANSPORTER PROTEIN YJNA-RELATED"/>
    <property type="match status" value="1"/>
</dbReference>
<name>A0A2Y9AF99_9MICO</name>
<dbReference type="RefSeq" id="WP_110852625.1">
    <property type="nucleotide sequence ID" value="NZ_QKLZ01000007.1"/>
</dbReference>
<feature type="transmembrane region" description="Helical" evidence="6">
    <location>
        <begin position="238"/>
        <end position="262"/>
    </location>
</feature>
<dbReference type="EMBL" id="UETB01000007">
    <property type="protein sequence ID" value="SSA43134.1"/>
    <property type="molecule type" value="Genomic_DNA"/>
</dbReference>
<reference evidence="7 8" key="1">
    <citation type="submission" date="2016-10" db="EMBL/GenBank/DDBJ databases">
        <authorList>
            <person name="Cai Z."/>
        </authorList>
    </citation>
    <scope>NUCLEOTIDE SEQUENCE [LARGE SCALE GENOMIC DNA]</scope>
    <source>
        <strain evidence="7 8">CGMCC 1.10826</strain>
    </source>
</reference>
<keyword evidence="6" id="KW-1003">Cell membrane</keyword>
<proteinExistence type="inferred from homology"/>
<feature type="transmembrane region" description="Helical" evidence="6">
    <location>
        <begin position="207"/>
        <end position="226"/>
    </location>
</feature>
<feature type="transmembrane region" description="Helical" evidence="6">
    <location>
        <begin position="72"/>
        <end position="92"/>
    </location>
</feature>
<dbReference type="PANTHER" id="PTHR43701">
    <property type="entry name" value="MEMBRANE TRANSPORTER PROTEIN MJ0441-RELATED"/>
    <property type="match status" value="1"/>
</dbReference>
<evidence type="ECO:0000256" key="5">
    <source>
        <dbReference type="ARBA" id="ARBA00023136"/>
    </source>
</evidence>
<dbReference type="InterPro" id="IPR002781">
    <property type="entry name" value="TM_pro_TauE-like"/>
</dbReference>
<feature type="transmembrane region" description="Helical" evidence="6">
    <location>
        <begin position="180"/>
        <end position="201"/>
    </location>
</feature>
<organism evidence="7 8">
    <name type="scientific">Georgenia satyanarayanai</name>
    <dbReference type="NCBI Taxonomy" id="860221"/>
    <lineage>
        <taxon>Bacteria</taxon>
        <taxon>Bacillati</taxon>
        <taxon>Actinomycetota</taxon>
        <taxon>Actinomycetes</taxon>
        <taxon>Micrococcales</taxon>
        <taxon>Bogoriellaceae</taxon>
        <taxon>Georgenia</taxon>
    </lineage>
</organism>
<comment type="subcellular location">
    <subcellularLocation>
        <location evidence="6">Cell membrane</location>
        <topology evidence="6">Multi-pass membrane protein</topology>
    </subcellularLocation>
    <subcellularLocation>
        <location evidence="1">Membrane</location>
        <topology evidence="1">Multi-pass membrane protein</topology>
    </subcellularLocation>
</comment>
<accession>A0A2Y9AF99</accession>
<evidence type="ECO:0000256" key="2">
    <source>
        <dbReference type="ARBA" id="ARBA00009142"/>
    </source>
</evidence>
<keyword evidence="3 6" id="KW-0812">Transmembrane</keyword>
<keyword evidence="5 6" id="KW-0472">Membrane</keyword>
<evidence type="ECO:0000256" key="6">
    <source>
        <dbReference type="RuleBase" id="RU363041"/>
    </source>
</evidence>
<dbReference type="GO" id="GO:0005886">
    <property type="term" value="C:plasma membrane"/>
    <property type="evidence" value="ECO:0007669"/>
    <property type="project" value="UniProtKB-SubCell"/>
</dbReference>
<dbReference type="InterPro" id="IPR051598">
    <property type="entry name" value="TSUP/Inactive_protease-like"/>
</dbReference>
<evidence type="ECO:0000256" key="1">
    <source>
        <dbReference type="ARBA" id="ARBA00004141"/>
    </source>
</evidence>
<dbReference type="OrthoDB" id="528320at2"/>
<evidence type="ECO:0000313" key="7">
    <source>
        <dbReference type="EMBL" id="SSA43134.1"/>
    </source>
</evidence>
<dbReference type="Pfam" id="PF01925">
    <property type="entry name" value="TauE"/>
    <property type="match status" value="1"/>
</dbReference>
<evidence type="ECO:0000256" key="4">
    <source>
        <dbReference type="ARBA" id="ARBA00022989"/>
    </source>
</evidence>
<gene>
    <name evidence="7" type="ORF">SAMN05216184_10731</name>
</gene>
<sequence>MSAAIAAAVGLLVGVVVGTLGAGGGILSLPILVYVLGQDPHAAATASLVIVGATSVVSLLPHARRGNVLWRGGLVFGLLGVVGALGGARLAALVDADLLMVLLAGLLLVVSAVMLRRSLAERRRPDDGGPVARSSGRVATAVLTVLVASVVGLLTGFFGVGGGFIVVPALLLVMRVDMRLAVGTSLLVIVVNSVFGLVGRVGQDLAIEWPVVVAFAVTSMVGGLLAGRFSARARPRTLSLLFALLLLAVAVVTGVQAVPALLGG</sequence>
<dbReference type="Proteomes" id="UP000250222">
    <property type="component" value="Unassembled WGS sequence"/>
</dbReference>
<keyword evidence="8" id="KW-1185">Reference proteome</keyword>
<feature type="transmembrane region" description="Helical" evidence="6">
    <location>
        <begin position="98"/>
        <end position="115"/>
    </location>
</feature>
<protein>
    <recommendedName>
        <fullName evidence="6">Probable membrane transporter protein</fullName>
    </recommendedName>
</protein>
<comment type="similarity">
    <text evidence="2 6">Belongs to the 4-toluene sulfonate uptake permease (TSUP) (TC 2.A.102) family.</text>
</comment>
<feature type="transmembrane region" description="Helical" evidence="6">
    <location>
        <begin position="42"/>
        <end position="60"/>
    </location>
</feature>
<keyword evidence="4 6" id="KW-1133">Transmembrane helix</keyword>
<evidence type="ECO:0000256" key="3">
    <source>
        <dbReference type="ARBA" id="ARBA00022692"/>
    </source>
</evidence>